<accession>A0A8J5UVE4</accession>
<organism evidence="2 3">
    <name type="scientific">Zizania palustris</name>
    <name type="common">Northern wild rice</name>
    <dbReference type="NCBI Taxonomy" id="103762"/>
    <lineage>
        <taxon>Eukaryota</taxon>
        <taxon>Viridiplantae</taxon>
        <taxon>Streptophyta</taxon>
        <taxon>Embryophyta</taxon>
        <taxon>Tracheophyta</taxon>
        <taxon>Spermatophyta</taxon>
        <taxon>Magnoliopsida</taxon>
        <taxon>Liliopsida</taxon>
        <taxon>Poales</taxon>
        <taxon>Poaceae</taxon>
        <taxon>BOP clade</taxon>
        <taxon>Oryzoideae</taxon>
        <taxon>Oryzeae</taxon>
        <taxon>Zizaniinae</taxon>
        <taxon>Zizania</taxon>
    </lineage>
</organism>
<proteinExistence type="predicted"/>
<reference evidence="2" key="2">
    <citation type="submission" date="2021-02" db="EMBL/GenBank/DDBJ databases">
        <authorList>
            <person name="Kimball J.A."/>
            <person name="Haas M.W."/>
            <person name="Macchietto M."/>
            <person name="Kono T."/>
            <person name="Duquette J."/>
            <person name="Shao M."/>
        </authorList>
    </citation>
    <scope>NUCLEOTIDE SEQUENCE</scope>
    <source>
        <tissue evidence="2">Fresh leaf tissue</tissue>
    </source>
</reference>
<gene>
    <name evidence="2" type="ORF">GUJ93_ZPchr0066g46487</name>
</gene>
<feature type="region of interest" description="Disordered" evidence="1">
    <location>
        <begin position="48"/>
        <end position="67"/>
    </location>
</feature>
<name>A0A8J5UVE4_ZIZPA</name>
<keyword evidence="3" id="KW-1185">Reference proteome</keyword>
<evidence type="ECO:0000256" key="1">
    <source>
        <dbReference type="SAM" id="MobiDB-lite"/>
    </source>
</evidence>
<comment type="caution">
    <text evidence="2">The sequence shown here is derived from an EMBL/GenBank/DDBJ whole genome shotgun (WGS) entry which is preliminary data.</text>
</comment>
<dbReference type="AlphaFoldDB" id="A0A8J5UVE4"/>
<protein>
    <submittedName>
        <fullName evidence="2">Uncharacterized protein</fullName>
    </submittedName>
</protein>
<dbReference type="Proteomes" id="UP000729402">
    <property type="component" value="Unassembled WGS sequence"/>
</dbReference>
<evidence type="ECO:0000313" key="3">
    <source>
        <dbReference type="Proteomes" id="UP000729402"/>
    </source>
</evidence>
<dbReference type="EMBL" id="JAAALK010000551">
    <property type="protein sequence ID" value="KAG8044522.1"/>
    <property type="molecule type" value="Genomic_DNA"/>
</dbReference>
<sequence>MLDEDDPTSSVTGSEDMYVRYRVGGAERDCAERGGARLLGMAVHKDEGEGVWEGDDGWQEKYQQSPP</sequence>
<evidence type="ECO:0000313" key="2">
    <source>
        <dbReference type="EMBL" id="KAG8044522.1"/>
    </source>
</evidence>
<reference evidence="2" key="1">
    <citation type="journal article" date="2021" name="bioRxiv">
        <title>Whole Genome Assembly and Annotation of Northern Wild Rice, Zizania palustris L., Supports a Whole Genome Duplication in the Zizania Genus.</title>
        <authorList>
            <person name="Haas M."/>
            <person name="Kono T."/>
            <person name="Macchietto M."/>
            <person name="Millas R."/>
            <person name="McGilp L."/>
            <person name="Shao M."/>
            <person name="Duquette J."/>
            <person name="Hirsch C.N."/>
            <person name="Kimball J."/>
        </authorList>
    </citation>
    <scope>NUCLEOTIDE SEQUENCE</scope>
    <source>
        <tissue evidence="2">Fresh leaf tissue</tissue>
    </source>
</reference>